<comment type="caution">
    <text evidence="1">The sequence shown here is derived from an EMBL/GenBank/DDBJ whole genome shotgun (WGS) entry which is preliminary data.</text>
</comment>
<keyword evidence="2" id="KW-1185">Reference proteome</keyword>
<protein>
    <submittedName>
        <fullName evidence="1">Phage head-tail adapter protein</fullName>
    </submittedName>
</protein>
<dbReference type="EMBL" id="NGJS01000020">
    <property type="protein sequence ID" value="RST96946.1"/>
    <property type="molecule type" value="Genomic_DNA"/>
</dbReference>
<dbReference type="AlphaFoldDB" id="A0A429ZTD5"/>
<dbReference type="OrthoDB" id="2224466at2"/>
<proteinExistence type="predicted"/>
<dbReference type="Proteomes" id="UP000287857">
    <property type="component" value="Unassembled WGS sequence"/>
</dbReference>
<reference evidence="1 2" key="1">
    <citation type="submission" date="2017-05" db="EMBL/GenBank/DDBJ databases">
        <title>Vagococcus spp. assemblies.</title>
        <authorList>
            <person name="Gulvik C.A."/>
        </authorList>
    </citation>
    <scope>NUCLEOTIDE SEQUENCE [LARGE SCALE GENOMIC DNA]</scope>
    <source>
        <strain evidence="1 2">SS1995</strain>
    </source>
</reference>
<gene>
    <name evidence="1" type="ORF">CBF37_10335</name>
</gene>
<sequence length="121" mass="14177">MKTTYKPKKITAGDLRTPVVFFEYQQTDEFEPTESKKEELFKCLALAYNPSMKDIELLKVSDTKEGLTIKIRDPKQSYQPMNNHMVEIHDYRYEGKVFNIVDVSYDMENNEFIKVILGNPS</sequence>
<organism evidence="1 2">
    <name type="scientific">Vagococcus vulneris</name>
    <dbReference type="NCBI Taxonomy" id="1977869"/>
    <lineage>
        <taxon>Bacteria</taxon>
        <taxon>Bacillati</taxon>
        <taxon>Bacillota</taxon>
        <taxon>Bacilli</taxon>
        <taxon>Lactobacillales</taxon>
        <taxon>Enterococcaceae</taxon>
        <taxon>Vagococcus</taxon>
    </lineage>
</organism>
<evidence type="ECO:0000313" key="2">
    <source>
        <dbReference type="Proteomes" id="UP000287857"/>
    </source>
</evidence>
<accession>A0A429ZTD5</accession>
<evidence type="ECO:0000313" key="1">
    <source>
        <dbReference type="EMBL" id="RST96946.1"/>
    </source>
</evidence>
<dbReference type="RefSeq" id="WP_125984668.1">
    <property type="nucleotide sequence ID" value="NZ_NGJS01000020.1"/>
</dbReference>
<name>A0A429ZTD5_9ENTE</name>